<evidence type="ECO:0000313" key="2">
    <source>
        <dbReference type="Proteomes" id="UP001054837"/>
    </source>
</evidence>
<dbReference type="Proteomes" id="UP001054837">
    <property type="component" value="Unassembled WGS sequence"/>
</dbReference>
<proteinExistence type="predicted"/>
<organism evidence="1 2">
    <name type="scientific">Caerostris darwini</name>
    <dbReference type="NCBI Taxonomy" id="1538125"/>
    <lineage>
        <taxon>Eukaryota</taxon>
        <taxon>Metazoa</taxon>
        <taxon>Ecdysozoa</taxon>
        <taxon>Arthropoda</taxon>
        <taxon>Chelicerata</taxon>
        <taxon>Arachnida</taxon>
        <taxon>Araneae</taxon>
        <taxon>Araneomorphae</taxon>
        <taxon>Entelegynae</taxon>
        <taxon>Araneoidea</taxon>
        <taxon>Araneidae</taxon>
        <taxon>Caerostris</taxon>
    </lineage>
</organism>
<comment type="caution">
    <text evidence="1">The sequence shown here is derived from an EMBL/GenBank/DDBJ whole genome shotgun (WGS) entry which is preliminary data.</text>
</comment>
<evidence type="ECO:0000313" key="1">
    <source>
        <dbReference type="EMBL" id="GIX68172.1"/>
    </source>
</evidence>
<dbReference type="EMBL" id="BPLQ01000159">
    <property type="protein sequence ID" value="GIX68172.1"/>
    <property type="molecule type" value="Genomic_DNA"/>
</dbReference>
<keyword evidence="2" id="KW-1185">Reference proteome</keyword>
<accession>A0AAV4M8R4</accession>
<dbReference type="AlphaFoldDB" id="A0AAV4M8R4"/>
<protein>
    <submittedName>
        <fullName evidence="1">Uncharacterized protein</fullName>
    </submittedName>
</protein>
<name>A0AAV4M8R4_9ARAC</name>
<reference evidence="1 2" key="1">
    <citation type="submission" date="2021-06" db="EMBL/GenBank/DDBJ databases">
        <title>Caerostris darwini draft genome.</title>
        <authorList>
            <person name="Kono N."/>
            <person name="Arakawa K."/>
        </authorList>
    </citation>
    <scope>NUCLEOTIDE SEQUENCE [LARGE SCALE GENOMIC DNA]</scope>
</reference>
<gene>
    <name evidence="1" type="ORF">CDAR_167671</name>
</gene>
<sequence>MASAALAEETRGGGCVVKVLLTPLCPLLGGMDPMKWMLPSNGMDEMDPMEWMEWNGRKGSNGMDGMDPMEWMELIQWNGWNRFRGMDGRDPMKWMEWIQCHRC</sequence>